<dbReference type="Pfam" id="PF03936">
    <property type="entry name" value="Terpene_synth_C"/>
    <property type="match status" value="1"/>
</dbReference>
<evidence type="ECO:0000256" key="3">
    <source>
        <dbReference type="ARBA" id="ARBA00022842"/>
    </source>
</evidence>
<keyword evidence="4" id="KW-0456">Lyase</keyword>
<dbReference type="OrthoDB" id="1936865at2759"/>
<name>A0A7J0DC34_9ERIC</name>
<evidence type="ECO:0000313" key="7">
    <source>
        <dbReference type="EMBL" id="GFS31880.1"/>
    </source>
</evidence>
<dbReference type="InterPro" id="IPR001906">
    <property type="entry name" value="Terpene_synth_N"/>
</dbReference>
<reference evidence="8" key="1">
    <citation type="submission" date="2019-07" db="EMBL/GenBank/DDBJ databases">
        <title>De Novo Assembly of kiwifruit Actinidia rufa.</title>
        <authorList>
            <person name="Sugita-Konishi S."/>
            <person name="Sato K."/>
            <person name="Mori E."/>
            <person name="Abe Y."/>
            <person name="Kisaki G."/>
            <person name="Hamano K."/>
            <person name="Suezawa K."/>
            <person name="Otani M."/>
            <person name="Fukuda T."/>
            <person name="Manabe T."/>
            <person name="Gomi K."/>
            <person name="Tabuchi M."/>
            <person name="Akimitsu K."/>
            <person name="Kataoka I."/>
        </authorList>
    </citation>
    <scope>NUCLEOTIDE SEQUENCE [LARGE SCALE GENOMIC DNA]</scope>
    <source>
        <strain evidence="8">cv. Fuchu</strain>
    </source>
</reference>
<dbReference type="Gene3D" id="1.50.10.130">
    <property type="entry name" value="Terpene synthase, N-terminal domain"/>
    <property type="match status" value="1"/>
</dbReference>
<dbReference type="GO" id="GO:0000287">
    <property type="term" value="F:magnesium ion binding"/>
    <property type="evidence" value="ECO:0007669"/>
    <property type="project" value="InterPro"/>
</dbReference>
<dbReference type="SFLD" id="SFLDG01019">
    <property type="entry name" value="Terpene_Cyclase_Like_1_C_Termi"/>
    <property type="match status" value="1"/>
</dbReference>
<dbReference type="CDD" id="cd00684">
    <property type="entry name" value="Terpene_cyclase_plant_C1"/>
    <property type="match status" value="1"/>
</dbReference>
<dbReference type="InterPro" id="IPR008930">
    <property type="entry name" value="Terpenoid_cyclase/PrenylTrfase"/>
</dbReference>
<dbReference type="Proteomes" id="UP000585474">
    <property type="component" value="Unassembled WGS sequence"/>
</dbReference>
<evidence type="ECO:0000313" key="8">
    <source>
        <dbReference type="Proteomes" id="UP000585474"/>
    </source>
</evidence>
<dbReference type="InterPro" id="IPR008949">
    <property type="entry name" value="Isoprenoid_synthase_dom_sf"/>
</dbReference>
<dbReference type="PANTHER" id="PTHR31225:SF98">
    <property type="entry name" value="TERPENE SYNTHASE 9-RELATED"/>
    <property type="match status" value="1"/>
</dbReference>
<dbReference type="GO" id="GO:0010333">
    <property type="term" value="F:terpene synthase activity"/>
    <property type="evidence" value="ECO:0007669"/>
    <property type="project" value="InterPro"/>
</dbReference>
<dbReference type="FunFam" id="1.10.600.10:FF:000007">
    <property type="entry name" value="Isoprene synthase, chloroplastic"/>
    <property type="match status" value="1"/>
</dbReference>
<dbReference type="InterPro" id="IPR036965">
    <property type="entry name" value="Terpene_synth_N_sf"/>
</dbReference>
<evidence type="ECO:0000259" key="5">
    <source>
        <dbReference type="Pfam" id="PF01397"/>
    </source>
</evidence>
<feature type="domain" description="Terpene synthase N-terminal" evidence="5">
    <location>
        <begin position="22"/>
        <end position="186"/>
    </location>
</feature>
<evidence type="ECO:0000256" key="4">
    <source>
        <dbReference type="ARBA" id="ARBA00023239"/>
    </source>
</evidence>
<dbReference type="InterPro" id="IPR044814">
    <property type="entry name" value="Terpene_cyclase_plant_C1"/>
</dbReference>
<dbReference type="FunFam" id="1.50.10.130:FF:000001">
    <property type="entry name" value="Isoprene synthase, chloroplastic"/>
    <property type="match status" value="1"/>
</dbReference>
<evidence type="ECO:0008006" key="9">
    <source>
        <dbReference type="Google" id="ProtNLM"/>
    </source>
</evidence>
<sequence>MSKTNESTGNQRRSANYHPSVWDPKFIEALSTSYTYELYGTKLDNLKQEARKLLNSTRDPLKFIDSMQRLGVAYHFEEEIKEILNLVRCDESLDLYTTALQFRLLREHGYPISSDVFSKFKDGEEGRFMEKLSEDIMGLLSLYEASYYGMHGEDDLEEAKDFSVKHLKSLIGKMDIKLAEQVQESLEFPLRWRMLRLEARSFIHLYEMDDAKSSLLLELAKLDYNLVQSVHQKEVKELTKWWMDLGLKEKLSFSRDRLIENYLWAMGIISEPRFSNYRKGITKFVCILSTIDDMYDIYGSLDELEHFTDAVNRWDIHAIDELPDYMKTCYLAMFNFGNEIVYNVLRDHDVNVVSHIHEAWGNLCTSYLVEARWFYSGYTPTLDEYLQNAWISVGGPGGMAHAYLLLGSPITKTSLASIQASSEPVYWSSLIARLCDDLGTFKAEISRGDVAKSVQCYMIKEDVTEEKALDHIKGLISFAWRKLNEASARNSYPKSIITISLNMARVAQCIYQHGDGIGTSTGVIKKRLISLIVNPIPIVRRSHEEE</sequence>
<comment type="caution">
    <text evidence="7">The sequence shown here is derived from an EMBL/GenBank/DDBJ whole genome shotgun (WGS) entry which is preliminary data.</text>
</comment>
<evidence type="ECO:0000256" key="1">
    <source>
        <dbReference type="ARBA" id="ARBA00001946"/>
    </source>
</evidence>
<dbReference type="InterPro" id="IPR034741">
    <property type="entry name" value="Terpene_cyclase-like_1_C"/>
</dbReference>
<dbReference type="SUPFAM" id="SSF48576">
    <property type="entry name" value="Terpenoid synthases"/>
    <property type="match status" value="1"/>
</dbReference>
<evidence type="ECO:0000259" key="6">
    <source>
        <dbReference type="Pfam" id="PF03936"/>
    </source>
</evidence>
<dbReference type="SUPFAM" id="SSF48239">
    <property type="entry name" value="Terpenoid cyclases/Protein prenyltransferases"/>
    <property type="match status" value="1"/>
</dbReference>
<comment type="cofactor">
    <cofactor evidence="1">
        <name>Mg(2+)</name>
        <dbReference type="ChEBI" id="CHEBI:18420"/>
    </cofactor>
</comment>
<dbReference type="AlphaFoldDB" id="A0A7J0DC34"/>
<dbReference type="GO" id="GO:0016102">
    <property type="term" value="P:diterpenoid biosynthetic process"/>
    <property type="evidence" value="ECO:0007669"/>
    <property type="project" value="InterPro"/>
</dbReference>
<keyword evidence="8" id="KW-1185">Reference proteome</keyword>
<accession>A0A7J0DC34</accession>
<protein>
    <recommendedName>
        <fullName evidence="9">Terpenoid cyclases/Protein prenyltransferases superfamily protein</fullName>
    </recommendedName>
</protein>
<feature type="domain" description="Terpene synthase metal-binding" evidence="6">
    <location>
        <begin position="244"/>
        <end position="482"/>
    </location>
</feature>
<keyword evidence="2" id="KW-0479">Metal-binding</keyword>
<dbReference type="Pfam" id="PF01397">
    <property type="entry name" value="Terpene_synth"/>
    <property type="match status" value="1"/>
</dbReference>
<dbReference type="InterPro" id="IPR050148">
    <property type="entry name" value="Terpene_synthase-like"/>
</dbReference>
<proteinExistence type="predicted"/>
<dbReference type="SFLD" id="SFLDS00005">
    <property type="entry name" value="Isoprenoid_Synthase_Type_I"/>
    <property type="match status" value="1"/>
</dbReference>
<keyword evidence="3" id="KW-0460">Magnesium</keyword>
<dbReference type="Gene3D" id="1.10.600.10">
    <property type="entry name" value="Farnesyl Diphosphate Synthase"/>
    <property type="match status" value="1"/>
</dbReference>
<dbReference type="EMBL" id="BJWL01000153">
    <property type="protein sequence ID" value="GFS31880.1"/>
    <property type="molecule type" value="Genomic_DNA"/>
</dbReference>
<dbReference type="InterPro" id="IPR005630">
    <property type="entry name" value="Terpene_synthase_metal-bd"/>
</dbReference>
<evidence type="ECO:0000256" key="2">
    <source>
        <dbReference type="ARBA" id="ARBA00022723"/>
    </source>
</evidence>
<dbReference type="PANTHER" id="PTHR31225">
    <property type="entry name" value="OS04G0344100 PROTEIN-RELATED"/>
    <property type="match status" value="1"/>
</dbReference>
<gene>
    <name evidence="7" type="ORF">Acr_00g0019680</name>
</gene>
<organism evidence="7 8">
    <name type="scientific">Actinidia rufa</name>
    <dbReference type="NCBI Taxonomy" id="165716"/>
    <lineage>
        <taxon>Eukaryota</taxon>
        <taxon>Viridiplantae</taxon>
        <taxon>Streptophyta</taxon>
        <taxon>Embryophyta</taxon>
        <taxon>Tracheophyta</taxon>
        <taxon>Spermatophyta</taxon>
        <taxon>Magnoliopsida</taxon>
        <taxon>eudicotyledons</taxon>
        <taxon>Gunneridae</taxon>
        <taxon>Pentapetalae</taxon>
        <taxon>asterids</taxon>
        <taxon>Ericales</taxon>
        <taxon>Actinidiaceae</taxon>
        <taxon>Actinidia</taxon>
    </lineage>
</organism>